<sequence>MAERMIRQIGDPVLRQSCKPVPAVTANVIKLLNDLADTIHSGENRAGLAAPQIGIAKRVAVVDYGTGLIELINPVIVERSGEQTGAEGCLSIPGVYGFVKRAQYVKVKTLDRAGNVTYVEGTDNVAVCLQHEIDHLDGVLYIDHVKKGQLFNEHNDKPIDVLKMIRMSRNPEF</sequence>
<feature type="active site" evidence="2">
    <location>
        <position position="132"/>
    </location>
</feature>
<comment type="function">
    <text evidence="2">Removes the formyl group from the N-terminal Met of newly synthesized proteins. Requires at least a dipeptide for an efficient rate of reaction. N-terminal L-methionine is a prerequisite for activity but the enzyme has broad specificity at other positions.</text>
</comment>
<dbReference type="EMBL" id="RBAH01000019">
    <property type="protein sequence ID" value="RKN78193.1"/>
    <property type="molecule type" value="Genomic_DNA"/>
</dbReference>
<dbReference type="PIRSF" id="PIRSF004749">
    <property type="entry name" value="Pep_def"/>
    <property type="match status" value="1"/>
</dbReference>
<dbReference type="InterPro" id="IPR023635">
    <property type="entry name" value="Peptide_deformylase"/>
</dbReference>
<keyword evidence="2" id="KW-0479">Metal-binding</keyword>
<dbReference type="HAMAP" id="MF_00163">
    <property type="entry name" value="Pep_deformylase"/>
    <property type="match status" value="1"/>
</dbReference>
<dbReference type="NCBIfam" id="TIGR00079">
    <property type="entry name" value="pept_deformyl"/>
    <property type="match status" value="1"/>
</dbReference>
<dbReference type="PANTHER" id="PTHR10458:SF22">
    <property type="entry name" value="PEPTIDE DEFORMYLASE"/>
    <property type="match status" value="1"/>
</dbReference>
<dbReference type="InterPro" id="IPR036821">
    <property type="entry name" value="Peptide_deformylase_sf"/>
</dbReference>
<keyword evidence="2" id="KW-0648">Protein biosynthesis</keyword>
<dbReference type="PRINTS" id="PR01576">
    <property type="entry name" value="PDEFORMYLASE"/>
</dbReference>
<dbReference type="Pfam" id="PF01327">
    <property type="entry name" value="Pep_deformylase"/>
    <property type="match status" value="1"/>
</dbReference>
<dbReference type="SUPFAM" id="SSF56420">
    <property type="entry name" value="Peptide deformylase"/>
    <property type="match status" value="1"/>
</dbReference>
<gene>
    <name evidence="2 3" type="primary">def</name>
    <name evidence="3" type="ORF">D7M11_23065</name>
</gene>
<dbReference type="PANTHER" id="PTHR10458">
    <property type="entry name" value="PEPTIDE DEFORMYLASE"/>
    <property type="match status" value="1"/>
</dbReference>
<comment type="cofactor">
    <cofactor evidence="2">
        <name>Fe(2+)</name>
        <dbReference type="ChEBI" id="CHEBI:29033"/>
    </cofactor>
    <text evidence="2">Binds 1 Fe(2+) ion.</text>
</comment>
<keyword evidence="2 3" id="KW-0378">Hydrolase</keyword>
<keyword evidence="2" id="KW-0408">Iron</keyword>
<feature type="binding site" evidence="2">
    <location>
        <position position="135"/>
    </location>
    <ligand>
        <name>Fe cation</name>
        <dbReference type="ChEBI" id="CHEBI:24875"/>
    </ligand>
</feature>
<accession>A0A3B0BXI4</accession>
<dbReference type="Gene3D" id="3.90.45.10">
    <property type="entry name" value="Peptide deformylase"/>
    <property type="match status" value="1"/>
</dbReference>
<evidence type="ECO:0000313" key="4">
    <source>
        <dbReference type="Proteomes" id="UP000282311"/>
    </source>
</evidence>
<dbReference type="RefSeq" id="WP_120749629.1">
    <property type="nucleotide sequence ID" value="NZ_RBAH01000019.1"/>
</dbReference>
<organism evidence="3 4">
    <name type="scientific">Paenibacillus ginsengarvi</name>
    <dbReference type="NCBI Taxonomy" id="400777"/>
    <lineage>
        <taxon>Bacteria</taxon>
        <taxon>Bacillati</taxon>
        <taxon>Bacillota</taxon>
        <taxon>Bacilli</taxon>
        <taxon>Bacillales</taxon>
        <taxon>Paenibacillaceae</taxon>
        <taxon>Paenibacillus</taxon>
    </lineage>
</organism>
<dbReference type="OrthoDB" id="9784988at2"/>
<dbReference type="CDD" id="cd00487">
    <property type="entry name" value="Pep_deformylase"/>
    <property type="match status" value="1"/>
</dbReference>
<evidence type="ECO:0000313" key="3">
    <source>
        <dbReference type="EMBL" id="RKN78193.1"/>
    </source>
</evidence>
<proteinExistence type="inferred from homology"/>
<name>A0A3B0BXI4_9BACL</name>
<comment type="similarity">
    <text evidence="1 2">Belongs to the polypeptide deformylase family.</text>
</comment>
<comment type="catalytic activity">
    <reaction evidence="2">
        <text>N-terminal N-formyl-L-methionyl-[peptide] + H2O = N-terminal L-methionyl-[peptide] + formate</text>
        <dbReference type="Rhea" id="RHEA:24420"/>
        <dbReference type="Rhea" id="RHEA-COMP:10639"/>
        <dbReference type="Rhea" id="RHEA-COMP:10640"/>
        <dbReference type="ChEBI" id="CHEBI:15377"/>
        <dbReference type="ChEBI" id="CHEBI:15740"/>
        <dbReference type="ChEBI" id="CHEBI:49298"/>
        <dbReference type="ChEBI" id="CHEBI:64731"/>
        <dbReference type="EC" id="3.5.1.88"/>
    </reaction>
</comment>
<feature type="binding site" evidence="2">
    <location>
        <position position="131"/>
    </location>
    <ligand>
        <name>Fe cation</name>
        <dbReference type="ChEBI" id="CHEBI:24875"/>
    </ligand>
</feature>
<keyword evidence="4" id="KW-1185">Reference proteome</keyword>
<dbReference type="EC" id="3.5.1.88" evidence="2"/>
<comment type="caution">
    <text evidence="3">The sequence shown here is derived from an EMBL/GenBank/DDBJ whole genome shotgun (WGS) entry which is preliminary data.</text>
</comment>
<dbReference type="GO" id="GO:0042586">
    <property type="term" value="F:peptide deformylase activity"/>
    <property type="evidence" value="ECO:0007669"/>
    <property type="project" value="UniProtKB-UniRule"/>
</dbReference>
<dbReference type="AlphaFoldDB" id="A0A3B0BXI4"/>
<dbReference type="NCBIfam" id="NF001159">
    <property type="entry name" value="PRK00150.1-3"/>
    <property type="match status" value="1"/>
</dbReference>
<evidence type="ECO:0000256" key="2">
    <source>
        <dbReference type="HAMAP-Rule" id="MF_00163"/>
    </source>
</evidence>
<evidence type="ECO:0000256" key="1">
    <source>
        <dbReference type="ARBA" id="ARBA00010759"/>
    </source>
</evidence>
<reference evidence="3 4" key="1">
    <citation type="journal article" date="2007" name="Int. J. Syst. Evol. Microbiol.">
        <title>Paenibacillus ginsengarvi sp. nov., isolated from soil from ginseng cultivation.</title>
        <authorList>
            <person name="Yoon M.H."/>
            <person name="Ten L.N."/>
            <person name="Im W.T."/>
        </authorList>
    </citation>
    <scope>NUCLEOTIDE SEQUENCE [LARGE SCALE GENOMIC DNA]</scope>
    <source>
        <strain evidence="3 4">KCTC 13059</strain>
    </source>
</reference>
<dbReference type="GO" id="GO:0006412">
    <property type="term" value="P:translation"/>
    <property type="evidence" value="ECO:0007669"/>
    <property type="project" value="UniProtKB-UniRule"/>
</dbReference>
<feature type="binding site" evidence="2">
    <location>
        <position position="89"/>
    </location>
    <ligand>
        <name>Fe cation</name>
        <dbReference type="ChEBI" id="CHEBI:24875"/>
    </ligand>
</feature>
<dbReference type="GO" id="GO:0046872">
    <property type="term" value="F:metal ion binding"/>
    <property type="evidence" value="ECO:0007669"/>
    <property type="project" value="UniProtKB-KW"/>
</dbReference>
<protein>
    <recommendedName>
        <fullName evidence="2">Peptide deformylase</fullName>
        <shortName evidence="2">PDF</shortName>
        <ecNumber evidence="2">3.5.1.88</ecNumber>
    </recommendedName>
    <alternativeName>
        <fullName evidence="2">Polypeptide deformylase</fullName>
    </alternativeName>
</protein>
<dbReference type="Proteomes" id="UP000282311">
    <property type="component" value="Unassembled WGS sequence"/>
</dbReference>